<name>A0A0K2UU86_LEPSM</name>
<sequence length="52" mass="6290">IHNINLQVCTRNLLESYDLEITIFLVSHTYELYHQSSQNFISSWFERFTLKP</sequence>
<accession>A0A0K2UU86</accession>
<proteinExistence type="predicted"/>
<evidence type="ECO:0000313" key="1">
    <source>
        <dbReference type="EMBL" id="CDW41447.1"/>
    </source>
</evidence>
<dbReference type="EMBL" id="HACA01024086">
    <property type="protein sequence ID" value="CDW41447.1"/>
    <property type="molecule type" value="Transcribed_RNA"/>
</dbReference>
<feature type="non-terminal residue" evidence="1">
    <location>
        <position position="1"/>
    </location>
</feature>
<reference evidence="1" key="1">
    <citation type="submission" date="2014-05" db="EMBL/GenBank/DDBJ databases">
        <authorList>
            <person name="Chronopoulou M."/>
        </authorList>
    </citation>
    <scope>NUCLEOTIDE SEQUENCE</scope>
    <source>
        <tissue evidence="1">Whole organism</tissue>
    </source>
</reference>
<protein>
    <submittedName>
        <fullName evidence="1">Uncharacterized protein</fullName>
    </submittedName>
</protein>
<organism evidence="1">
    <name type="scientific">Lepeophtheirus salmonis</name>
    <name type="common">Salmon louse</name>
    <name type="synonym">Caligus salmonis</name>
    <dbReference type="NCBI Taxonomy" id="72036"/>
    <lineage>
        <taxon>Eukaryota</taxon>
        <taxon>Metazoa</taxon>
        <taxon>Ecdysozoa</taxon>
        <taxon>Arthropoda</taxon>
        <taxon>Crustacea</taxon>
        <taxon>Multicrustacea</taxon>
        <taxon>Hexanauplia</taxon>
        <taxon>Copepoda</taxon>
        <taxon>Siphonostomatoida</taxon>
        <taxon>Caligidae</taxon>
        <taxon>Lepeophtheirus</taxon>
    </lineage>
</organism>
<dbReference type="AlphaFoldDB" id="A0A0K2UU86"/>